<organism evidence="1 2">
    <name type="scientific">Glarea lozoyensis (strain ATCC 20868 / MF5171)</name>
    <dbReference type="NCBI Taxonomy" id="1116229"/>
    <lineage>
        <taxon>Eukaryota</taxon>
        <taxon>Fungi</taxon>
        <taxon>Dikarya</taxon>
        <taxon>Ascomycota</taxon>
        <taxon>Pezizomycotina</taxon>
        <taxon>Leotiomycetes</taxon>
        <taxon>Helotiales</taxon>
        <taxon>Helotiaceae</taxon>
        <taxon>Glarea</taxon>
    </lineage>
</organism>
<evidence type="ECO:0000313" key="2">
    <source>
        <dbReference type="Proteomes" id="UP000016922"/>
    </source>
</evidence>
<keyword evidence="2" id="KW-1185">Reference proteome</keyword>
<dbReference type="HOGENOM" id="CLU_888654_0_0_1"/>
<dbReference type="Proteomes" id="UP000016922">
    <property type="component" value="Unassembled WGS sequence"/>
</dbReference>
<gene>
    <name evidence="1" type="ORF">GLAREA_01777</name>
</gene>
<accession>S3CJ95</accession>
<sequence length="313" mass="34978">MSPRKSPEGPEGKIFEFLKVAKCDDSIPQPNVPGKVRKRQVVVLERVSGQVGVVKCMAITNTARPKDGKFLPICPNPKGSYPMQVQLDYGPEQYFSNGQRAPQAIQLKNYSFLKITECYEVSLAYLRPHLDENGAQFKIRMKKKGGLGDLKAYLRKAENQRAKEQIMLQQTPSTQSPGLLLGVLMKDRPDVMAEWSGTLRRSVNGTDVERTEVVGAKTASYTIDAGVQTSHLEKDPGVSEEPPTTIEAKLVRKAVSRATTMDEEAWEVVPDDKDINVLRAFVQWASQNSLVNRLTWEERLDEYCRQGLVGSPI</sequence>
<protein>
    <submittedName>
        <fullName evidence="1">Uncharacterized protein</fullName>
    </submittedName>
</protein>
<proteinExistence type="predicted"/>
<dbReference type="EMBL" id="KE145371">
    <property type="protein sequence ID" value="EPE25865.1"/>
    <property type="molecule type" value="Genomic_DNA"/>
</dbReference>
<dbReference type="GeneID" id="19460835"/>
<evidence type="ECO:0000313" key="1">
    <source>
        <dbReference type="EMBL" id="EPE25865.1"/>
    </source>
</evidence>
<dbReference type="AlphaFoldDB" id="S3CJ95"/>
<dbReference type="RefSeq" id="XP_008087184.1">
    <property type="nucleotide sequence ID" value="XM_008088993.1"/>
</dbReference>
<dbReference type="OrthoDB" id="3552581at2759"/>
<name>S3CJ95_GLAL2</name>
<reference evidence="1 2" key="1">
    <citation type="journal article" date="2013" name="BMC Genomics">
        <title>Genomics-driven discovery of the pneumocandin biosynthetic gene cluster in the fungus Glarea lozoyensis.</title>
        <authorList>
            <person name="Chen L."/>
            <person name="Yue Q."/>
            <person name="Zhang X."/>
            <person name="Xiang M."/>
            <person name="Wang C."/>
            <person name="Li S."/>
            <person name="Che Y."/>
            <person name="Ortiz-Lopez F.J."/>
            <person name="Bills G.F."/>
            <person name="Liu X."/>
            <person name="An Z."/>
        </authorList>
    </citation>
    <scope>NUCLEOTIDE SEQUENCE [LARGE SCALE GENOMIC DNA]</scope>
    <source>
        <strain evidence="2">ATCC 20868 / MF5171</strain>
    </source>
</reference>
<dbReference type="KEGG" id="glz:GLAREA_01777"/>